<keyword evidence="4" id="KW-1133">Transmembrane helix</keyword>
<evidence type="ECO:0000256" key="2">
    <source>
        <dbReference type="ARBA" id="ARBA00022448"/>
    </source>
</evidence>
<keyword evidence="4" id="KW-0812">Transmembrane</keyword>
<evidence type="ECO:0000256" key="3">
    <source>
        <dbReference type="ARBA" id="ARBA00031636"/>
    </source>
</evidence>
<dbReference type="PANTHER" id="PTHR43298:SF2">
    <property type="entry name" value="FMN_FAD EXPORTER YEEO-RELATED"/>
    <property type="match status" value="1"/>
</dbReference>
<reference evidence="5 6" key="1">
    <citation type="submission" date="2024-09" db="EMBL/GenBank/DDBJ databases">
        <authorList>
            <person name="Sun Q."/>
            <person name="Mori K."/>
        </authorList>
    </citation>
    <scope>NUCLEOTIDE SEQUENCE [LARGE SCALE GENOMIC DNA]</scope>
    <source>
        <strain evidence="5 6">JCM 3028</strain>
    </source>
</reference>
<comment type="caution">
    <text evidence="5">The sequence shown here is derived from an EMBL/GenBank/DDBJ whole genome shotgun (WGS) entry which is preliminary data.</text>
</comment>
<feature type="transmembrane region" description="Helical" evidence="4">
    <location>
        <begin position="333"/>
        <end position="356"/>
    </location>
</feature>
<dbReference type="EMBL" id="JBHMBS010000017">
    <property type="protein sequence ID" value="MFB9679737.1"/>
    <property type="molecule type" value="Genomic_DNA"/>
</dbReference>
<sequence>MSSPHRAILSAAVPLFLSMSAGIVAQLVSTALLGHRATAALAAFALAGAVLNPVTAALAAGLRGMTPFVAPHRESPAEALPILRDARWLTVALGAVGAGAVLCVPLIARASGVPGEVTAEFGMLPPLLALNVLLLSAGGGANAVLIALGRSRQVLWSGLSSTAVEVVLLLTLVPWLGVHGTGIALVASTAVAVTVSNACLLRVPGLAGQPLWPGRPRSREILSMARVGIPMSATVLIKFTVLGGLTYVAARTGARGAAAHAILRSLAEFLALTAFAVGQASAPEIARAASPAAARLVNRVALLLAATGAVAGVLLPAFLGTFVVGLFTSDAEVLALVLTLVPLLAVHAVANSCGIAMSAGLTGLRRPAWGLGSAVAGYGLLALIAAPVTAARGLTGLWAAMAVTSVLILVLQGGGFLRHSARVGAPAEPART</sequence>
<dbReference type="CDD" id="cd12082">
    <property type="entry name" value="MATE_like"/>
    <property type="match status" value="1"/>
</dbReference>
<keyword evidence="4" id="KW-0472">Membrane</keyword>
<feature type="transmembrane region" description="Helical" evidence="4">
    <location>
        <begin position="41"/>
        <end position="65"/>
    </location>
</feature>
<feature type="transmembrane region" description="Helical" evidence="4">
    <location>
        <begin position="86"/>
        <end position="108"/>
    </location>
</feature>
<evidence type="ECO:0000256" key="4">
    <source>
        <dbReference type="SAM" id="Phobius"/>
    </source>
</evidence>
<gene>
    <name evidence="5" type="ORF">ACFFRH_29995</name>
</gene>
<dbReference type="InterPro" id="IPR050222">
    <property type="entry name" value="MATE_MdtK"/>
</dbReference>
<feature type="transmembrane region" description="Helical" evidence="4">
    <location>
        <begin position="368"/>
        <end position="390"/>
    </location>
</feature>
<keyword evidence="2" id="KW-0813">Transport</keyword>
<evidence type="ECO:0000313" key="6">
    <source>
        <dbReference type="Proteomes" id="UP001589610"/>
    </source>
</evidence>
<dbReference type="PANTHER" id="PTHR43298">
    <property type="entry name" value="MULTIDRUG RESISTANCE PROTEIN NORM-RELATED"/>
    <property type="match status" value="1"/>
</dbReference>
<feature type="transmembrane region" description="Helical" evidence="4">
    <location>
        <begin position="155"/>
        <end position="176"/>
    </location>
</feature>
<feature type="transmembrane region" description="Helical" evidence="4">
    <location>
        <begin position="224"/>
        <end position="249"/>
    </location>
</feature>
<dbReference type="Proteomes" id="UP001589610">
    <property type="component" value="Unassembled WGS sequence"/>
</dbReference>
<accession>A0ABV5TKT7</accession>
<dbReference type="RefSeq" id="WP_386161054.1">
    <property type="nucleotide sequence ID" value="NZ_JBHMBS010000017.1"/>
</dbReference>
<feature type="transmembrane region" description="Helical" evidence="4">
    <location>
        <begin position="396"/>
        <end position="417"/>
    </location>
</feature>
<protein>
    <recommendedName>
        <fullName evidence="3">Multidrug-efflux transporter</fullName>
    </recommendedName>
</protein>
<name>A0ABV5TKT7_9ACTN</name>
<feature type="transmembrane region" description="Helical" evidence="4">
    <location>
        <begin position="301"/>
        <end position="327"/>
    </location>
</feature>
<keyword evidence="6" id="KW-1185">Reference proteome</keyword>
<comment type="similarity">
    <text evidence="1">Belongs to the multi antimicrobial extrusion (MATE) (TC 2.A.66.1) family.</text>
</comment>
<organism evidence="5 6">
    <name type="scientific">Streptosporangium vulgare</name>
    <dbReference type="NCBI Taxonomy" id="46190"/>
    <lineage>
        <taxon>Bacteria</taxon>
        <taxon>Bacillati</taxon>
        <taxon>Actinomycetota</taxon>
        <taxon>Actinomycetes</taxon>
        <taxon>Streptosporangiales</taxon>
        <taxon>Streptosporangiaceae</taxon>
        <taxon>Streptosporangium</taxon>
    </lineage>
</organism>
<proteinExistence type="inferred from homology"/>
<evidence type="ECO:0000256" key="1">
    <source>
        <dbReference type="ARBA" id="ARBA00010199"/>
    </source>
</evidence>
<feature type="transmembrane region" description="Helical" evidence="4">
    <location>
        <begin position="128"/>
        <end position="148"/>
    </location>
</feature>
<evidence type="ECO:0000313" key="5">
    <source>
        <dbReference type="EMBL" id="MFB9679737.1"/>
    </source>
</evidence>